<proteinExistence type="inferred from homology"/>
<keyword evidence="2" id="KW-0597">Phosphoprotein</keyword>
<dbReference type="PROSITE" id="PS00455">
    <property type="entry name" value="AMP_BINDING"/>
    <property type="match status" value="1"/>
</dbReference>
<dbReference type="InterPro" id="IPR045851">
    <property type="entry name" value="AMP-bd_C_sf"/>
</dbReference>
<evidence type="ECO:0000256" key="1">
    <source>
        <dbReference type="ARBA" id="ARBA00022450"/>
    </source>
</evidence>
<dbReference type="InterPro" id="IPR000873">
    <property type="entry name" value="AMP-dep_synth/lig_dom"/>
</dbReference>
<dbReference type="Gene3D" id="3.40.50.980">
    <property type="match status" value="2"/>
</dbReference>
<dbReference type="GO" id="GO:0005737">
    <property type="term" value="C:cytoplasm"/>
    <property type="evidence" value="ECO:0007669"/>
    <property type="project" value="TreeGrafter"/>
</dbReference>
<dbReference type="Gene3D" id="3.30.559.30">
    <property type="entry name" value="Nonribosomal peptide synthetase, condensation domain"/>
    <property type="match status" value="1"/>
</dbReference>
<dbReference type="Proteomes" id="UP001150904">
    <property type="component" value="Unassembled WGS sequence"/>
</dbReference>
<dbReference type="PANTHER" id="PTHR45527">
    <property type="entry name" value="NONRIBOSOMAL PEPTIDE SYNTHETASE"/>
    <property type="match status" value="1"/>
</dbReference>
<organism evidence="6 7">
    <name type="scientific">Penicillium cinerascens</name>
    <dbReference type="NCBI Taxonomy" id="70096"/>
    <lineage>
        <taxon>Eukaryota</taxon>
        <taxon>Fungi</taxon>
        <taxon>Dikarya</taxon>
        <taxon>Ascomycota</taxon>
        <taxon>Pezizomycotina</taxon>
        <taxon>Eurotiomycetes</taxon>
        <taxon>Eurotiomycetidae</taxon>
        <taxon>Eurotiales</taxon>
        <taxon>Aspergillaceae</taxon>
        <taxon>Penicillium</taxon>
    </lineage>
</organism>
<dbReference type="GeneID" id="83179448"/>
<comment type="similarity">
    <text evidence="4">Belongs to the NRP synthetase family.</text>
</comment>
<keyword evidence="7" id="KW-1185">Reference proteome</keyword>
<accession>A0A9W9MMR2</accession>
<feature type="domain" description="Carrier" evidence="5">
    <location>
        <begin position="511"/>
        <end position="584"/>
    </location>
</feature>
<dbReference type="RefSeq" id="XP_058308685.1">
    <property type="nucleotide sequence ID" value="XM_058452147.1"/>
</dbReference>
<name>A0A9W9MMR2_9EURO</name>
<dbReference type="Gene3D" id="2.30.38.10">
    <property type="entry name" value="Luciferase, Domain 3"/>
    <property type="match status" value="1"/>
</dbReference>
<dbReference type="InterPro" id="IPR036736">
    <property type="entry name" value="ACP-like_sf"/>
</dbReference>
<evidence type="ECO:0000256" key="4">
    <source>
        <dbReference type="ARBA" id="ARBA00029454"/>
    </source>
</evidence>
<dbReference type="EMBL" id="JAPQKR010000012">
    <property type="protein sequence ID" value="KAJ5204206.1"/>
    <property type="molecule type" value="Genomic_DNA"/>
</dbReference>
<dbReference type="Gene3D" id="3.30.559.10">
    <property type="entry name" value="Chloramphenicol acetyltransferase-like domain"/>
    <property type="match status" value="1"/>
</dbReference>
<dbReference type="PANTHER" id="PTHR45527:SF16">
    <property type="entry name" value="NONRIBOSOMAL PEPTIDE SYNTHASE ATNA-RELATED"/>
    <property type="match status" value="1"/>
</dbReference>
<dbReference type="SUPFAM" id="SSF52777">
    <property type="entry name" value="CoA-dependent acyltransferases"/>
    <property type="match status" value="2"/>
</dbReference>
<sequence>MTYRELETRAKALSLRLIQAGAGPEVVVPVLFEKSGWTPVAMLAVLFSGAAFVLLDSSFPDGRLKTMCEDTRATVGVCSAQYAARGASIGLKQVITPNIVHSQDSNVSLPQAVRPGNMAYVAFTSGSTGKPKGTVIEHSAFCTSAVAFGEIFRYTSSTRVLQFASYGFDASVGEVLGPLMAGGCVCVPSEQDRQQDLGNASERLGANFAFFTPAVLRTLNPDEFPSLSMIVCGGEKFTLNDIQPWAEQKIFMNAYGPSECSVFSSTWLSLSATPDTASIGYPTECHFWIVDGDDSNRLAPVGAVGELMIEGPIVGREYINRPEQSAQVFLRNPAWIRPFRTSPWTFYRTGDLVQLEPDGTMRILGRKDHQVKLHGQRIELGEIEHAIHEAFPELKRVIATVVKRASPVLVTFLLGADGNGGNQGAKSVGSTFLKPSRTFQQACQVAIDTHLRQRLPNFMIPKLWFPVDELPLTPNGKVDGRLLVAEVERLSPEEVFKYTLASGDRRTAAHDEMESRVQRWVAQALGVQQKQVALDASFFGQGGDSLAAMKASALARKEDINLSPFALQEAESLTILAKQLDRKNHSPIRKEQLVPQFIQDTDGAIQDALSCQVPGIRSVDIQHILAGTELQGLFLHLPCEYFRFELQGPLDVCRLQSAIQLLHERHEILRTVVFHTHRCRKTYQVVVREFAPQLEVLEGAQSPLWTADQWIFNDNIKTNANQRPLWPAARFFLAKKDAQTSESCLVIGIKHSHYDAISITTLLNDLATLYQHGPESLPPALSFGQYQAFAASLPISETIEFWRQALHGSSPFYVGRRRVLAPVSIVDASRTIPLVRPPPGITLATLVKTAWAMTLVQQSGKDDVVFAQIVSGRSQGPEGIQDVVGPCMNSIPVRVSLAGEKYNSLAVELMQAVQSQHVQSLFHETIDFTTLRDKCTKWGSGAWIETLVLHQNIVPDDEYQIGEASGKMEQIYPEVVTDEFILYSVPQAENHEFRLAVPKGVLDLDTVSHFVAETCHWVQTLAVHPQIPVGDLMLQRKADLDSATK</sequence>
<reference evidence="6" key="1">
    <citation type="submission" date="2022-12" db="EMBL/GenBank/DDBJ databases">
        <authorList>
            <person name="Petersen C."/>
        </authorList>
    </citation>
    <scope>NUCLEOTIDE SEQUENCE</scope>
    <source>
        <strain evidence="6">IBT 15544</strain>
    </source>
</reference>
<dbReference type="SUPFAM" id="SSF56801">
    <property type="entry name" value="Acetyl-CoA synthetase-like"/>
    <property type="match status" value="1"/>
</dbReference>
<dbReference type="SUPFAM" id="SSF47336">
    <property type="entry name" value="ACP-like"/>
    <property type="match status" value="1"/>
</dbReference>
<dbReference type="AlphaFoldDB" id="A0A9W9MMR2"/>
<dbReference type="GO" id="GO:0016874">
    <property type="term" value="F:ligase activity"/>
    <property type="evidence" value="ECO:0007669"/>
    <property type="project" value="UniProtKB-KW"/>
</dbReference>
<dbReference type="Gene3D" id="3.30.300.30">
    <property type="match status" value="1"/>
</dbReference>
<evidence type="ECO:0000259" key="5">
    <source>
        <dbReference type="PROSITE" id="PS50075"/>
    </source>
</evidence>
<dbReference type="NCBIfam" id="TIGR01733">
    <property type="entry name" value="AA-adenyl-dom"/>
    <property type="match status" value="1"/>
</dbReference>
<protein>
    <submittedName>
        <fullName evidence="6">Nonribosomal peptide synthase</fullName>
    </submittedName>
</protein>
<keyword evidence="1" id="KW-0596">Phosphopantetheine</keyword>
<dbReference type="Pfam" id="PF00668">
    <property type="entry name" value="Condensation"/>
    <property type="match status" value="1"/>
</dbReference>
<dbReference type="FunFam" id="3.30.300.30:FF:000015">
    <property type="entry name" value="Nonribosomal peptide synthase SidD"/>
    <property type="match status" value="1"/>
</dbReference>
<dbReference type="InterPro" id="IPR009081">
    <property type="entry name" value="PP-bd_ACP"/>
</dbReference>
<dbReference type="Gene3D" id="1.10.1200.10">
    <property type="entry name" value="ACP-like"/>
    <property type="match status" value="1"/>
</dbReference>
<dbReference type="InterPro" id="IPR001242">
    <property type="entry name" value="Condensation_dom"/>
</dbReference>
<dbReference type="CDD" id="cd05918">
    <property type="entry name" value="A_NRPS_SidN3_like"/>
    <property type="match status" value="1"/>
</dbReference>
<keyword evidence="3" id="KW-0436">Ligase</keyword>
<evidence type="ECO:0000313" key="7">
    <source>
        <dbReference type="Proteomes" id="UP001150904"/>
    </source>
</evidence>
<dbReference type="GO" id="GO:0044550">
    <property type="term" value="P:secondary metabolite biosynthetic process"/>
    <property type="evidence" value="ECO:0007669"/>
    <property type="project" value="TreeGrafter"/>
</dbReference>
<dbReference type="Pfam" id="PF00550">
    <property type="entry name" value="PP-binding"/>
    <property type="match status" value="1"/>
</dbReference>
<dbReference type="GO" id="GO:0043041">
    <property type="term" value="P:amino acid activation for nonribosomal peptide biosynthetic process"/>
    <property type="evidence" value="ECO:0007669"/>
    <property type="project" value="TreeGrafter"/>
</dbReference>
<evidence type="ECO:0000313" key="6">
    <source>
        <dbReference type="EMBL" id="KAJ5204206.1"/>
    </source>
</evidence>
<dbReference type="Pfam" id="PF00501">
    <property type="entry name" value="AMP-binding"/>
    <property type="match status" value="1"/>
</dbReference>
<evidence type="ECO:0000256" key="3">
    <source>
        <dbReference type="ARBA" id="ARBA00022598"/>
    </source>
</evidence>
<evidence type="ECO:0000256" key="2">
    <source>
        <dbReference type="ARBA" id="ARBA00022553"/>
    </source>
</evidence>
<dbReference type="GO" id="GO:0031177">
    <property type="term" value="F:phosphopantetheine binding"/>
    <property type="evidence" value="ECO:0007669"/>
    <property type="project" value="TreeGrafter"/>
</dbReference>
<dbReference type="InterPro" id="IPR020845">
    <property type="entry name" value="AMP-binding_CS"/>
</dbReference>
<dbReference type="PROSITE" id="PS50075">
    <property type="entry name" value="CARRIER"/>
    <property type="match status" value="1"/>
</dbReference>
<gene>
    <name evidence="6" type="ORF">N7498_005085</name>
</gene>
<reference evidence="6" key="2">
    <citation type="journal article" date="2023" name="IMA Fungus">
        <title>Comparative genomic study of the Penicillium genus elucidates a diverse pangenome and 15 lateral gene transfer events.</title>
        <authorList>
            <person name="Petersen C."/>
            <person name="Sorensen T."/>
            <person name="Nielsen M.R."/>
            <person name="Sondergaard T.E."/>
            <person name="Sorensen J.L."/>
            <person name="Fitzpatrick D.A."/>
            <person name="Frisvad J.C."/>
            <person name="Nielsen K.L."/>
        </authorList>
    </citation>
    <scope>NUCLEOTIDE SEQUENCE</scope>
    <source>
        <strain evidence="6">IBT 15544</strain>
    </source>
</reference>
<dbReference type="OrthoDB" id="416786at2759"/>
<dbReference type="InterPro" id="IPR023213">
    <property type="entry name" value="CAT-like_dom_sf"/>
</dbReference>
<dbReference type="InterPro" id="IPR010071">
    <property type="entry name" value="AA_adenyl_dom"/>
</dbReference>
<comment type="caution">
    <text evidence="6">The sequence shown here is derived from an EMBL/GenBank/DDBJ whole genome shotgun (WGS) entry which is preliminary data.</text>
</comment>